<dbReference type="GO" id="GO:0019068">
    <property type="term" value="P:virion assembly"/>
    <property type="evidence" value="ECO:0007669"/>
    <property type="project" value="InterPro"/>
</dbReference>
<name>H8L2J5_FRAAD</name>
<dbReference type="Proteomes" id="UP000005234">
    <property type="component" value="Chromosome"/>
</dbReference>
<dbReference type="Gene3D" id="2.40.10.180">
    <property type="entry name" value="Phage tail proteins"/>
    <property type="match status" value="1"/>
</dbReference>
<dbReference type="InterPro" id="IPR053734">
    <property type="entry name" value="Phage_Head-Tail_Connect_sf"/>
</dbReference>
<dbReference type="Pfam" id="PF05354">
    <property type="entry name" value="Phage_attach"/>
    <property type="match status" value="1"/>
</dbReference>
<dbReference type="HOGENOM" id="CLU_2247723_0_0_6"/>
<accession>H8L2J5</accession>
<evidence type="ECO:0000313" key="1">
    <source>
        <dbReference type="EMBL" id="AFC85462.1"/>
    </source>
</evidence>
<reference evidence="1" key="1">
    <citation type="submission" date="2012-02" db="EMBL/GenBank/DDBJ databases">
        <title>The complete genome of Frateuria aurantia DSM 6220.</title>
        <authorList>
            <consortium name="US DOE Joint Genome Institute (JGI-PGF)"/>
            <person name="Lucas S."/>
            <person name="Copeland A."/>
            <person name="Lapidus A."/>
            <person name="Glavina del Rio T."/>
            <person name="Dalin E."/>
            <person name="Tice H."/>
            <person name="Bruce D."/>
            <person name="Goodwin L."/>
            <person name="Pitluck S."/>
            <person name="Peters L."/>
            <person name="Ovchinnikova G."/>
            <person name="Teshima H."/>
            <person name="Kyrpides N."/>
            <person name="Mavromatis K."/>
            <person name="Ivanova N."/>
            <person name="Brettin T."/>
            <person name="Detter J.C."/>
            <person name="Han C."/>
            <person name="Larimer F."/>
            <person name="Land M."/>
            <person name="Hauser L."/>
            <person name="Markowitz V."/>
            <person name="Cheng J.-F."/>
            <person name="Hugenholtz P."/>
            <person name="Woyke T."/>
            <person name="Wu D."/>
            <person name="Brambilla E."/>
            <person name="Klenk H.-P."/>
            <person name="Eisen J.A."/>
        </authorList>
    </citation>
    <scope>NUCLEOTIDE SEQUENCE</scope>
    <source>
        <strain evidence="1">DSM 6220</strain>
    </source>
</reference>
<evidence type="ECO:0000313" key="2">
    <source>
        <dbReference type="Proteomes" id="UP000005234"/>
    </source>
</evidence>
<dbReference type="eggNOG" id="ENOG502ZFYH">
    <property type="taxonomic scope" value="Bacteria"/>
</dbReference>
<organism evidence="1 2">
    <name type="scientific">Frateuria aurantia (strain ATCC 33424 / DSM 6220 / KCTC 2777 / LMG 1558 / NBRC 3245 / NCIMB 13370)</name>
    <name type="common">Acetobacter aurantius</name>
    <dbReference type="NCBI Taxonomy" id="767434"/>
    <lineage>
        <taxon>Bacteria</taxon>
        <taxon>Pseudomonadati</taxon>
        <taxon>Pseudomonadota</taxon>
        <taxon>Gammaproteobacteria</taxon>
        <taxon>Lysobacterales</taxon>
        <taxon>Rhodanobacteraceae</taxon>
        <taxon>Frateuria</taxon>
    </lineage>
</organism>
<dbReference type="KEGG" id="fau:Fraau_0998"/>
<proteinExistence type="predicted"/>
<keyword evidence="2" id="KW-1185">Reference proteome</keyword>
<dbReference type="InterPro" id="IPR008018">
    <property type="entry name" value="Phage_tail_attach_FII"/>
</dbReference>
<sequence>MFRDLVSQMDDQVFPALGDPAVHKGETILGMFDAPWLEPEFGRQQTALRSPVFVVRDAVAAAIAPGDTLDLQIEGIDAGLYTVTKLEPDGTGLITLVLRRAK</sequence>
<gene>
    <name evidence="1" type="ordered locus">Fraau_0998</name>
</gene>
<dbReference type="RefSeq" id="WP_014402468.1">
    <property type="nucleotide sequence ID" value="NC_017033.1"/>
</dbReference>
<protein>
    <submittedName>
        <fullName evidence="1">Uncharacterized protein</fullName>
    </submittedName>
</protein>
<dbReference type="AlphaFoldDB" id="H8L2J5"/>
<dbReference type="EMBL" id="CP003350">
    <property type="protein sequence ID" value="AFC85462.1"/>
    <property type="molecule type" value="Genomic_DNA"/>
</dbReference>
<dbReference type="STRING" id="767434.Fraau_0998"/>